<dbReference type="InterPro" id="IPR016177">
    <property type="entry name" value="DNA-bd_dom_sf"/>
</dbReference>
<evidence type="ECO:0000256" key="1">
    <source>
        <dbReference type="SAM" id="MobiDB-lite"/>
    </source>
</evidence>
<name>A0A4V5V137_ENTFL</name>
<proteinExistence type="predicted"/>
<feature type="region of interest" description="Disordered" evidence="1">
    <location>
        <begin position="1"/>
        <end position="24"/>
    </location>
</feature>
<organism evidence="2 3">
    <name type="scientific">Enterococcus faecalis</name>
    <name type="common">Streptococcus faecalis</name>
    <dbReference type="NCBI Taxonomy" id="1351"/>
    <lineage>
        <taxon>Bacteria</taxon>
        <taxon>Bacillati</taxon>
        <taxon>Bacillota</taxon>
        <taxon>Bacilli</taxon>
        <taxon>Lactobacillales</taxon>
        <taxon>Enterococcaceae</taxon>
        <taxon>Enterococcus</taxon>
    </lineage>
</organism>
<evidence type="ECO:0000313" key="3">
    <source>
        <dbReference type="Proteomes" id="UP000305511"/>
    </source>
</evidence>
<dbReference type="AlphaFoldDB" id="A0A4V5V137"/>
<dbReference type="EMBL" id="SIYF01000058">
    <property type="protein sequence ID" value="TKK90703.1"/>
    <property type="molecule type" value="Genomic_DNA"/>
</dbReference>
<sequence length="227" mass="25867">MSTMRETQSRCGENKNTKDSQLRQAGNYKDLTGQKFGELTVVAPTAKRKEGLIVWACRCSCGSYTEASRRQLIRGYRTKCAHHRYQTMLKKNYHELVVVRIESIQQTMKAYCLCSCGQSCWVRCENLLNGHTKSCGHRKKKDYRQRVAGVIPGKLQSKRPKNNSSGHKGVSQTASGKWLAYISLKGKRHNLGIFTEKSEAILARKLAERRLFQPILQQEIVTTNKEV</sequence>
<evidence type="ECO:0000313" key="2">
    <source>
        <dbReference type="EMBL" id="TKK90703.1"/>
    </source>
</evidence>
<comment type="caution">
    <text evidence="2">The sequence shown here is derived from an EMBL/GenBank/DDBJ whole genome shotgun (WGS) entry which is preliminary data.</text>
</comment>
<feature type="compositionally biased region" description="Polar residues" evidence="1">
    <location>
        <begin position="1"/>
        <end position="11"/>
    </location>
</feature>
<feature type="compositionally biased region" description="Basic and acidic residues" evidence="1">
    <location>
        <begin position="12"/>
        <end position="21"/>
    </location>
</feature>
<dbReference type="Proteomes" id="UP000305511">
    <property type="component" value="Unassembled WGS sequence"/>
</dbReference>
<accession>A0A4V5V137</accession>
<reference evidence="2 3" key="1">
    <citation type="submission" date="2019-02" db="EMBL/GenBank/DDBJ databases">
        <title>Bacteria dissemination in different level of health care in South Africa: the effectiveness of infections prevention and control.</title>
        <authorList>
            <person name="Shobo C."/>
            <person name="Amoako D.G."/>
            <person name="Allam M."/>
            <person name="Ismail A."/>
            <person name="Bester L.A."/>
            <person name="Essack S.Y."/>
        </authorList>
    </citation>
    <scope>NUCLEOTIDE SEQUENCE [LARGE SCALE GENOMIC DNA]</scope>
    <source>
        <strain evidence="2 3">2SIL2</strain>
    </source>
</reference>
<dbReference type="GO" id="GO:0003677">
    <property type="term" value="F:DNA binding"/>
    <property type="evidence" value="ECO:0007669"/>
    <property type="project" value="InterPro"/>
</dbReference>
<gene>
    <name evidence="2" type="ORF">EY666_02720</name>
</gene>
<protein>
    <submittedName>
        <fullName evidence="2">AP2 domain-containing protein</fullName>
    </submittedName>
</protein>
<dbReference type="SUPFAM" id="SSF54171">
    <property type="entry name" value="DNA-binding domain"/>
    <property type="match status" value="1"/>
</dbReference>